<gene>
    <name evidence="2" type="ORF">GCM10017559_54050</name>
</gene>
<dbReference type="EMBL" id="BAAAWD010000015">
    <property type="protein sequence ID" value="GAA3022228.1"/>
    <property type="molecule type" value="Genomic_DNA"/>
</dbReference>
<sequence>MRRPVAASAAVSPDGTMGRMNHTETTRTRHRVRAIAPDVVSELLERDDAGGGPRMVLDEEGGSPMRCCLGRSLPGERIALVSYAPLRRWAAETGADPGPYDEVGPVFVHVGGCAGPAGSGFPDAMRGDRRVLRAYAADGRILRGRYVEAGDGRPSIEEELDDLYRDPEVAAVHLRAVEFGCFLLETRRD</sequence>
<organism evidence="2 3">
    <name type="scientific">Streptosporangium longisporum</name>
    <dbReference type="NCBI Taxonomy" id="46187"/>
    <lineage>
        <taxon>Bacteria</taxon>
        <taxon>Bacillati</taxon>
        <taxon>Actinomycetota</taxon>
        <taxon>Actinomycetes</taxon>
        <taxon>Streptosporangiales</taxon>
        <taxon>Streptosporangiaceae</taxon>
        <taxon>Streptosporangium</taxon>
    </lineage>
</organism>
<dbReference type="Pfam" id="PF06718">
    <property type="entry name" value="DUF1203"/>
    <property type="match status" value="1"/>
</dbReference>
<name>A0ABP6KRA3_9ACTN</name>
<protein>
    <submittedName>
        <fullName evidence="2">DUF1203 domain-containing protein</fullName>
    </submittedName>
</protein>
<evidence type="ECO:0000256" key="1">
    <source>
        <dbReference type="SAM" id="MobiDB-lite"/>
    </source>
</evidence>
<dbReference type="Proteomes" id="UP001499930">
    <property type="component" value="Unassembled WGS sequence"/>
</dbReference>
<accession>A0ABP6KRA3</accession>
<dbReference type="PIRSF" id="PIRSF034110">
    <property type="entry name" value="DUF1203"/>
    <property type="match status" value="1"/>
</dbReference>
<feature type="region of interest" description="Disordered" evidence="1">
    <location>
        <begin position="1"/>
        <end position="27"/>
    </location>
</feature>
<dbReference type="InterPro" id="IPR009593">
    <property type="entry name" value="DUF1203"/>
</dbReference>
<evidence type="ECO:0000313" key="2">
    <source>
        <dbReference type="EMBL" id="GAA3022228.1"/>
    </source>
</evidence>
<proteinExistence type="predicted"/>
<reference evidence="3" key="1">
    <citation type="journal article" date="2019" name="Int. J. Syst. Evol. Microbiol.">
        <title>The Global Catalogue of Microorganisms (GCM) 10K type strain sequencing project: providing services to taxonomists for standard genome sequencing and annotation.</title>
        <authorList>
            <consortium name="The Broad Institute Genomics Platform"/>
            <consortium name="The Broad Institute Genome Sequencing Center for Infectious Disease"/>
            <person name="Wu L."/>
            <person name="Ma J."/>
        </authorList>
    </citation>
    <scope>NUCLEOTIDE SEQUENCE [LARGE SCALE GENOMIC DNA]</scope>
    <source>
        <strain evidence="3">JCM 3106</strain>
    </source>
</reference>
<comment type="caution">
    <text evidence="2">The sequence shown here is derived from an EMBL/GenBank/DDBJ whole genome shotgun (WGS) entry which is preliminary data.</text>
</comment>
<keyword evidence="3" id="KW-1185">Reference proteome</keyword>
<evidence type="ECO:0000313" key="3">
    <source>
        <dbReference type="Proteomes" id="UP001499930"/>
    </source>
</evidence>